<evidence type="ECO:0000313" key="2">
    <source>
        <dbReference type="EMBL" id="CAH0719156.1"/>
    </source>
</evidence>
<feature type="compositionally biased region" description="Basic and acidic residues" evidence="1">
    <location>
        <begin position="32"/>
        <end position="66"/>
    </location>
</feature>
<sequence length="66" mass="7728">MRRYTKRSDSKEPSKKEQIDSVKMPGFVHPQTMHEEGHFAQKAKQQIEELKKRSEKPAADSSEKKE</sequence>
<evidence type="ECO:0000313" key="3">
    <source>
        <dbReference type="Proteomes" id="UP000838878"/>
    </source>
</evidence>
<gene>
    <name evidence="2" type="ORF">BINO364_LOCUS5539</name>
</gene>
<proteinExistence type="predicted"/>
<dbReference type="Proteomes" id="UP000838878">
    <property type="component" value="Chromosome 13"/>
</dbReference>
<accession>A0A8J9Y901</accession>
<dbReference type="OrthoDB" id="6861223at2759"/>
<reference evidence="2" key="1">
    <citation type="submission" date="2021-12" db="EMBL/GenBank/DDBJ databases">
        <authorList>
            <person name="Martin H S."/>
        </authorList>
    </citation>
    <scope>NUCLEOTIDE SEQUENCE</scope>
</reference>
<protein>
    <submittedName>
        <fullName evidence="2">Uncharacterized protein</fullName>
    </submittedName>
</protein>
<dbReference type="EMBL" id="OV170233">
    <property type="protein sequence ID" value="CAH0719156.1"/>
    <property type="molecule type" value="Genomic_DNA"/>
</dbReference>
<organism evidence="2 3">
    <name type="scientific">Brenthis ino</name>
    <name type="common">lesser marbled fritillary</name>
    <dbReference type="NCBI Taxonomy" id="405034"/>
    <lineage>
        <taxon>Eukaryota</taxon>
        <taxon>Metazoa</taxon>
        <taxon>Ecdysozoa</taxon>
        <taxon>Arthropoda</taxon>
        <taxon>Hexapoda</taxon>
        <taxon>Insecta</taxon>
        <taxon>Pterygota</taxon>
        <taxon>Neoptera</taxon>
        <taxon>Endopterygota</taxon>
        <taxon>Lepidoptera</taxon>
        <taxon>Glossata</taxon>
        <taxon>Ditrysia</taxon>
        <taxon>Papilionoidea</taxon>
        <taxon>Nymphalidae</taxon>
        <taxon>Heliconiinae</taxon>
        <taxon>Argynnini</taxon>
        <taxon>Brenthis</taxon>
    </lineage>
</organism>
<name>A0A8J9Y901_9NEOP</name>
<feature type="region of interest" description="Disordered" evidence="1">
    <location>
        <begin position="1"/>
        <end position="66"/>
    </location>
</feature>
<feature type="non-terminal residue" evidence="2">
    <location>
        <position position="66"/>
    </location>
</feature>
<feature type="compositionally biased region" description="Basic and acidic residues" evidence="1">
    <location>
        <begin position="1"/>
        <end position="20"/>
    </location>
</feature>
<dbReference type="AlphaFoldDB" id="A0A8J9Y901"/>
<evidence type="ECO:0000256" key="1">
    <source>
        <dbReference type="SAM" id="MobiDB-lite"/>
    </source>
</evidence>
<keyword evidence="3" id="KW-1185">Reference proteome</keyword>